<comment type="subcellular location">
    <subcellularLocation>
        <location evidence="7">Membrane</location>
        <topology evidence="7">Single-pass type II membrane protein</topology>
    </subcellularLocation>
</comment>
<dbReference type="SUPFAM" id="SSF51306">
    <property type="entry name" value="LexA/Signal peptidase"/>
    <property type="match status" value="1"/>
</dbReference>
<reference evidence="10 11" key="1">
    <citation type="submission" date="2019-12" db="EMBL/GenBank/DDBJ databases">
        <title>Genomic-based taxomic classification of the family Erythrobacteraceae.</title>
        <authorList>
            <person name="Xu L."/>
        </authorList>
    </citation>
    <scope>NUCLEOTIDE SEQUENCE [LARGE SCALE GENOMIC DNA]</scope>
    <source>
        <strain evidence="10 11">MCCC 1K01500</strain>
    </source>
</reference>
<evidence type="ECO:0000313" key="11">
    <source>
        <dbReference type="Proteomes" id="UP000433652"/>
    </source>
</evidence>
<evidence type="ECO:0000256" key="5">
    <source>
        <dbReference type="ARBA" id="ARBA00022801"/>
    </source>
</evidence>
<dbReference type="EMBL" id="WTYM01000046">
    <property type="protein sequence ID" value="MXO60291.1"/>
    <property type="molecule type" value="Genomic_DNA"/>
</dbReference>
<comment type="similarity">
    <text evidence="2 7">Belongs to the peptidase S26 family.</text>
</comment>
<comment type="catalytic activity">
    <reaction evidence="1 7">
        <text>Cleavage of hydrophobic, N-terminal signal or leader sequences from secreted and periplasmic proteins.</text>
        <dbReference type="EC" id="3.4.21.89"/>
    </reaction>
</comment>
<dbReference type="Pfam" id="PF10502">
    <property type="entry name" value="Peptidase_S26"/>
    <property type="match status" value="1"/>
</dbReference>
<comment type="caution">
    <text evidence="10">The sequence shown here is derived from an EMBL/GenBank/DDBJ whole genome shotgun (WGS) entry which is preliminary data.</text>
</comment>
<dbReference type="InterPro" id="IPR019757">
    <property type="entry name" value="Pept_S26A_signal_pept_1_Lys-AS"/>
</dbReference>
<keyword evidence="11" id="KW-1185">Reference proteome</keyword>
<evidence type="ECO:0000256" key="7">
    <source>
        <dbReference type="RuleBase" id="RU362042"/>
    </source>
</evidence>
<name>A0A6I4SWB1_9SPHN</name>
<proteinExistence type="inferred from homology"/>
<dbReference type="AlphaFoldDB" id="A0A6I4SWB1"/>
<dbReference type="InterPro" id="IPR019533">
    <property type="entry name" value="Peptidase_S26"/>
</dbReference>
<evidence type="ECO:0000256" key="1">
    <source>
        <dbReference type="ARBA" id="ARBA00000677"/>
    </source>
</evidence>
<gene>
    <name evidence="10" type="primary">lepB</name>
    <name evidence="10" type="ORF">GRI89_12155</name>
</gene>
<dbReference type="EC" id="3.4.21.89" evidence="3 7"/>
<evidence type="ECO:0000256" key="2">
    <source>
        <dbReference type="ARBA" id="ARBA00009370"/>
    </source>
</evidence>
<protein>
    <recommendedName>
        <fullName evidence="4 7">Signal peptidase I</fullName>
        <ecNumber evidence="3 7">3.4.21.89</ecNumber>
    </recommendedName>
</protein>
<evidence type="ECO:0000256" key="4">
    <source>
        <dbReference type="ARBA" id="ARBA00019232"/>
    </source>
</evidence>
<evidence type="ECO:0000259" key="9">
    <source>
        <dbReference type="Pfam" id="PF10502"/>
    </source>
</evidence>
<evidence type="ECO:0000256" key="8">
    <source>
        <dbReference type="SAM" id="MobiDB-lite"/>
    </source>
</evidence>
<evidence type="ECO:0000256" key="3">
    <source>
        <dbReference type="ARBA" id="ARBA00013208"/>
    </source>
</evidence>
<feature type="region of interest" description="Disordered" evidence="8">
    <location>
        <begin position="1"/>
        <end position="26"/>
    </location>
</feature>
<evidence type="ECO:0000313" key="10">
    <source>
        <dbReference type="EMBL" id="MXO60291.1"/>
    </source>
</evidence>
<dbReference type="GO" id="GO:0004252">
    <property type="term" value="F:serine-type endopeptidase activity"/>
    <property type="evidence" value="ECO:0007669"/>
    <property type="project" value="InterPro"/>
</dbReference>
<dbReference type="OrthoDB" id="9815782at2"/>
<dbReference type="GO" id="GO:0009003">
    <property type="term" value="F:signal peptidase activity"/>
    <property type="evidence" value="ECO:0007669"/>
    <property type="project" value="UniProtKB-EC"/>
</dbReference>
<dbReference type="InterPro" id="IPR036286">
    <property type="entry name" value="LexA/Signal_pep-like_sf"/>
</dbReference>
<dbReference type="Proteomes" id="UP000433652">
    <property type="component" value="Unassembled WGS sequence"/>
</dbReference>
<dbReference type="PANTHER" id="PTHR43390">
    <property type="entry name" value="SIGNAL PEPTIDASE I"/>
    <property type="match status" value="1"/>
</dbReference>
<feature type="domain" description="Peptidase S26" evidence="9">
    <location>
        <begin position="38"/>
        <end position="265"/>
    </location>
</feature>
<sequence length="304" mass="33834">MSSVPADPAMTDSENTSDETEAKKPKEKVNWLHELRGLALMLLAVLGFHTFVAKPFYIPSGSMMPNLLVGDRLVVSKYPYGWSWVSVSFHILERSDWRINPHTPQYGDIVIVVPPDKNEDYIKRVIGLPGDTIALVNGQVILNGTPVPREQEPPVQLAADAQVCNGDPCLADFSRYRHRLPSGKVFYEPPTYRETLPNGASYLVIDEDNFGMDNFGPVEVPDGHVFLMGDNRDHSADSRFEAGAFEGLDGPVPLENVGGRAEFITFSLDGSTTLNPLTWWNSLRPDRAWTTLRPALRERPASDE</sequence>
<dbReference type="PANTHER" id="PTHR43390:SF1">
    <property type="entry name" value="CHLOROPLAST PROCESSING PEPTIDASE"/>
    <property type="match status" value="1"/>
</dbReference>
<feature type="active site" evidence="6">
    <location>
        <position position="62"/>
    </location>
</feature>
<dbReference type="InterPro" id="IPR000223">
    <property type="entry name" value="Pept_S26A_signal_pept_1"/>
</dbReference>
<keyword evidence="7" id="KW-0645">Protease</keyword>
<dbReference type="PRINTS" id="PR00727">
    <property type="entry name" value="LEADERPTASE"/>
</dbReference>
<dbReference type="GO" id="GO:0016020">
    <property type="term" value="C:membrane"/>
    <property type="evidence" value="ECO:0007669"/>
    <property type="project" value="UniProtKB-SubCell"/>
</dbReference>
<dbReference type="NCBIfam" id="TIGR02227">
    <property type="entry name" value="sigpep_I_bact"/>
    <property type="match status" value="1"/>
</dbReference>
<dbReference type="RefSeq" id="WP_159795870.1">
    <property type="nucleotide sequence ID" value="NZ_WTYM01000046.1"/>
</dbReference>
<dbReference type="PROSITE" id="PS00760">
    <property type="entry name" value="SPASE_I_2"/>
    <property type="match status" value="1"/>
</dbReference>
<dbReference type="GO" id="GO:0006465">
    <property type="term" value="P:signal peptide processing"/>
    <property type="evidence" value="ECO:0007669"/>
    <property type="project" value="InterPro"/>
</dbReference>
<keyword evidence="5 7" id="KW-0378">Hydrolase</keyword>
<organism evidence="10 11">
    <name type="scientific">Croceibacterium salegens</name>
    <dbReference type="NCBI Taxonomy" id="1737568"/>
    <lineage>
        <taxon>Bacteria</taxon>
        <taxon>Pseudomonadati</taxon>
        <taxon>Pseudomonadota</taxon>
        <taxon>Alphaproteobacteria</taxon>
        <taxon>Sphingomonadales</taxon>
        <taxon>Erythrobacteraceae</taxon>
        <taxon>Croceibacterium</taxon>
    </lineage>
</organism>
<feature type="active site" evidence="6">
    <location>
        <position position="123"/>
    </location>
</feature>
<accession>A0A6I4SWB1</accession>
<dbReference type="Gene3D" id="2.10.109.10">
    <property type="entry name" value="Umud Fragment, subunit A"/>
    <property type="match status" value="1"/>
</dbReference>
<evidence type="ECO:0000256" key="6">
    <source>
        <dbReference type="PIRSR" id="PIRSR600223-1"/>
    </source>
</evidence>
<dbReference type="CDD" id="cd06530">
    <property type="entry name" value="S26_SPase_I"/>
    <property type="match status" value="1"/>
</dbReference>